<evidence type="ECO:0000313" key="3">
    <source>
        <dbReference type="EMBL" id="KAJ5225656.1"/>
    </source>
</evidence>
<gene>
    <name evidence="3" type="ORF">N7468_006881</name>
</gene>
<name>A0A9W9NTS4_9EURO</name>
<feature type="region of interest" description="Disordered" evidence="1">
    <location>
        <begin position="63"/>
        <end position="97"/>
    </location>
</feature>
<sequence length="183" mass="20786">MFRQLFAGAPVQRALPIPGASFKAPIARQPCLLSKQNPTSPTTRAFSQTSPACFTPSAIQRSSPFRLSSEKHPYPYPEDDPYSQYQPKRKWPPDMSKLSQKHQFRLERKYRRRAALKYARPNFIKMVTLAQWIIIGFVGIYAVLFMEWDTKDTPFDGIRESVFSSVRAVSLLAPASRSSEAVG</sequence>
<proteinExistence type="predicted"/>
<protein>
    <submittedName>
        <fullName evidence="3">Uncharacterized protein</fullName>
    </submittedName>
</protein>
<dbReference type="Proteomes" id="UP001150941">
    <property type="component" value="Unassembled WGS sequence"/>
</dbReference>
<dbReference type="AlphaFoldDB" id="A0A9W9NTS4"/>
<accession>A0A9W9NTS4</accession>
<feature type="transmembrane region" description="Helical" evidence="2">
    <location>
        <begin position="123"/>
        <end position="144"/>
    </location>
</feature>
<dbReference type="GeneID" id="83203480"/>
<keyword evidence="4" id="KW-1185">Reference proteome</keyword>
<dbReference type="OrthoDB" id="5278907at2759"/>
<comment type="caution">
    <text evidence="3">The sequence shown here is derived from an EMBL/GenBank/DDBJ whole genome shotgun (WGS) entry which is preliminary data.</text>
</comment>
<evidence type="ECO:0000313" key="4">
    <source>
        <dbReference type="Proteomes" id="UP001150941"/>
    </source>
</evidence>
<dbReference type="RefSeq" id="XP_058329067.1">
    <property type="nucleotide sequence ID" value="XM_058476177.1"/>
</dbReference>
<organism evidence="3 4">
    <name type="scientific">Penicillium chermesinum</name>
    <dbReference type="NCBI Taxonomy" id="63820"/>
    <lineage>
        <taxon>Eukaryota</taxon>
        <taxon>Fungi</taxon>
        <taxon>Dikarya</taxon>
        <taxon>Ascomycota</taxon>
        <taxon>Pezizomycotina</taxon>
        <taxon>Eurotiomycetes</taxon>
        <taxon>Eurotiomycetidae</taxon>
        <taxon>Eurotiales</taxon>
        <taxon>Aspergillaceae</taxon>
        <taxon>Penicillium</taxon>
    </lineage>
</organism>
<dbReference type="EMBL" id="JAPQKS010000005">
    <property type="protein sequence ID" value="KAJ5225656.1"/>
    <property type="molecule type" value="Genomic_DNA"/>
</dbReference>
<keyword evidence="2" id="KW-0812">Transmembrane</keyword>
<reference evidence="3" key="1">
    <citation type="submission" date="2022-11" db="EMBL/GenBank/DDBJ databases">
        <authorList>
            <person name="Petersen C."/>
        </authorList>
    </citation>
    <scope>NUCLEOTIDE SEQUENCE</scope>
    <source>
        <strain evidence="3">IBT 19713</strain>
    </source>
</reference>
<evidence type="ECO:0000256" key="1">
    <source>
        <dbReference type="SAM" id="MobiDB-lite"/>
    </source>
</evidence>
<keyword evidence="2" id="KW-0472">Membrane</keyword>
<evidence type="ECO:0000256" key="2">
    <source>
        <dbReference type="SAM" id="Phobius"/>
    </source>
</evidence>
<reference evidence="3" key="2">
    <citation type="journal article" date="2023" name="IMA Fungus">
        <title>Comparative genomic study of the Penicillium genus elucidates a diverse pangenome and 15 lateral gene transfer events.</title>
        <authorList>
            <person name="Petersen C."/>
            <person name="Sorensen T."/>
            <person name="Nielsen M.R."/>
            <person name="Sondergaard T.E."/>
            <person name="Sorensen J.L."/>
            <person name="Fitzpatrick D.A."/>
            <person name="Frisvad J.C."/>
            <person name="Nielsen K.L."/>
        </authorList>
    </citation>
    <scope>NUCLEOTIDE SEQUENCE</scope>
    <source>
        <strain evidence="3">IBT 19713</strain>
    </source>
</reference>
<keyword evidence="2" id="KW-1133">Transmembrane helix</keyword>